<evidence type="ECO:0000313" key="2">
    <source>
        <dbReference type="EMBL" id="OAT86336.1"/>
    </source>
</evidence>
<dbReference type="AlphaFoldDB" id="A0A1B7LIH0"/>
<dbReference type="EMBL" id="LYVF01000023">
    <property type="protein sequence ID" value="OAT86336.1"/>
    <property type="molecule type" value="Genomic_DNA"/>
</dbReference>
<sequence length="195" mass="22488">MEVEFKASASRAKKSEKDDFEVYPLRSSASKIKETFRLVGVLDEETGKYHLYITDIMPEQLIPEDVALLYRARWSIEMVFKELKRLYKLDEIPSDKPVVNKSLVMVSMLTLVVSHQILNLMRSLMPEKSERFTPLRWAELFYTSAPDLLKLVLAFEGIELDAFTMLMFYAGEGIDPNVNRERMLSPWVKAAAITS</sequence>
<dbReference type="OrthoDB" id="258760at2"/>
<dbReference type="SUPFAM" id="SSF53098">
    <property type="entry name" value="Ribonuclease H-like"/>
    <property type="match status" value="1"/>
</dbReference>
<feature type="domain" description="Transposase IS4-like" evidence="1">
    <location>
        <begin position="38"/>
        <end position="111"/>
    </location>
</feature>
<accession>A0A1B7LIH0</accession>
<keyword evidence="3" id="KW-1185">Reference proteome</keyword>
<evidence type="ECO:0000259" key="1">
    <source>
        <dbReference type="Pfam" id="PF01609"/>
    </source>
</evidence>
<dbReference type="InterPro" id="IPR002559">
    <property type="entry name" value="Transposase_11"/>
</dbReference>
<dbReference type="GO" id="GO:0003677">
    <property type="term" value="F:DNA binding"/>
    <property type="evidence" value="ECO:0007669"/>
    <property type="project" value="InterPro"/>
</dbReference>
<dbReference type="RefSeq" id="WP_066666349.1">
    <property type="nucleotide sequence ID" value="NZ_LYVF01000023.1"/>
</dbReference>
<dbReference type="STRING" id="1838280.A6M21_03825"/>
<dbReference type="InterPro" id="IPR012337">
    <property type="entry name" value="RNaseH-like_sf"/>
</dbReference>
<reference evidence="2 3" key="1">
    <citation type="submission" date="2016-04" db="EMBL/GenBank/DDBJ databases">
        <authorList>
            <person name="Evans L.H."/>
            <person name="Alamgir A."/>
            <person name="Owens N."/>
            <person name="Weber N.D."/>
            <person name="Virtaneva K."/>
            <person name="Barbian K."/>
            <person name="Babar A."/>
            <person name="Rosenke K."/>
        </authorList>
    </citation>
    <scope>NUCLEOTIDE SEQUENCE [LARGE SCALE GENOMIC DNA]</scope>
    <source>
        <strain evidence="2 3">LMa1</strain>
    </source>
</reference>
<dbReference type="Pfam" id="PF01609">
    <property type="entry name" value="DDE_Tnp_1"/>
    <property type="match status" value="1"/>
</dbReference>
<dbReference type="GO" id="GO:0006313">
    <property type="term" value="P:DNA transposition"/>
    <property type="evidence" value="ECO:0007669"/>
    <property type="project" value="InterPro"/>
</dbReference>
<protein>
    <recommendedName>
        <fullName evidence="1">Transposase IS4-like domain-containing protein</fullName>
    </recommendedName>
</protein>
<dbReference type="PANTHER" id="PTHR33258">
    <property type="entry name" value="TRANSPOSASE INSL FOR INSERTION SEQUENCE ELEMENT IS186A-RELATED"/>
    <property type="match status" value="1"/>
</dbReference>
<gene>
    <name evidence="2" type="ORF">A6M21_03825</name>
</gene>
<organism evidence="2 3">
    <name type="scientific">Desulfotomaculum copahuensis</name>
    <dbReference type="NCBI Taxonomy" id="1838280"/>
    <lineage>
        <taxon>Bacteria</taxon>
        <taxon>Bacillati</taxon>
        <taxon>Bacillota</taxon>
        <taxon>Clostridia</taxon>
        <taxon>Eubacteriales</taxon>
        <taxon>Desulfotomaculaceae</taxon>
        <taxon>Desulfotomaculum</taxon>
    </lineage>
</organism>
<dbReference type="Proteomes" id="UP000078532">
    <property type="component" value="Unassembled WGS sequence"/>
</dbReference>
<dbReference type="GO" id="GO:0004803">
    <property type="term" value="F:transposase activity"/>
    <property type="evidence" value="ECO:0007669"/>
    <property type="project" value="InterPro"/>
</dbReference>
<name>A0A1B7LIH0_9FIRM</name>
<dbReference type="PANTHER" id="PTHR33258:SF1">
    <property type="entry name" value="TRANSPOSASE INSL FOR INSERTION SEQUENCE ELEMENT IS186A-RELATED"/>
    <property type="match status" value="1"/>
</dbReference>
<comment type="caution">
    <text evidence="2">The sequence shown here is derived from an EMBL/GenBank/DDBJ whole genome shotgun (WGS) entry which is preliminary data.</text>
</comment>
<proteinExistence type="predicted"/>
<evidence type="ECO:0000313" key="3">
    <source>
        <dbReference type="Proteomes" id="UP000078532"/>
    </source>
</evidence>